<dbReference type="STRING" id="6313.A0A0K0D609"/>
<organism evidence="3 4">
    <name type="scientific">Angiostrongylus cantonensis</name>
    <name type="common">Rat lungworm</name>
    <dbReference type="NCBI Taxonomy" id="6313"/>
    <lineage>
        <taxon>Eukaryota</taxon>
        <taxon>Metazoa</taxon>
        <taxon>Ecdysozoa</taxon>
        <taxon>Nematoda</taxon>
        <taxon>Chromadorea</taxon>
        <taxon>Rhabditida</taxon>
        <taxon>Rhabditina</taxon>
        <taxon>Rhabditomorpha</taxon>
        <taxon>Strongyloidea</taxon>
        <taxon>Metastrongylidae</taxon>
        <taxon>Angiostrongylus</taxon>
    </lineage>
</organism>
<protein>
    <submittedName>
        <fullName evidence="4">Ras-GAP domain-containing protein</fullName>
    </submittedName>
</protein>
<dbReference type="PANTHER" id="PTHR10194:SF148">
    <property type="entry name" value="GTPASE-ACTIVATING PROTEIN"/>
    <property type="match status" value="1"/>
</dbReference>
<name>A0A0K0D609_ANGCA</name>
<dbReference type="PROSITE" id="PS50018">
    <property type="entry name" value="RAS_GTPASE_ACTIV_2"/>
    <property type="match status" value="1"/>
</dbReference>
<keyword evidence="1" id="KW-0343">GTPase activation</keyword>
<dbReference type="GO" id="GO:0005096">
    <property type="term" value="F:GTPase activator activity"/>
    <property type="evidence" value="ECO:0007669"/>
    <property type="project" value="UniProtKB-KW"/>
</dbReference>
<dbReference type="InterPro" id="IPR039360">
    <property type="entry name" value="Ras_GTPase"/>
</dbReference>
<evidence type="ECO:0000313" key="4">
    <source>
        <dbReference type="WBParaSite" id="ACAC_0000550401-mRNA-1"/>
    </source>
</evidence>
<dbReference type="InterPro" id="IPR008936">
    <property type="entry name" value="Rho_GTPase_activation_prot"/>
</dbReference>
<dbReference type="AlphaFoldDB" id="A0A0K0D609"/>
<evidence type="ECO:0000259" key="2">
    <source>
        <dbReference type="PROSITE" id="PS50018"/>
    </source>
</evidence>
<feature type="domain" description="Ras-GAP" evidence="2">
    <location>
        <begin position="73"/>
        <end position="213"/>
    </location>
</feature>
<dbReference type="PROSITE" id="PS00509">
    <property type="entry name" value="RAS_GTPASE_ACTIV_1"/>
    <property type="match status" value="1"/>
</dbReference>
<dbReference type="Proteomes" id="UP000035642">
    <property type="component" value="Unassembled WGS sequence"/>
</dbReference>
<dbReference type="Gene3D" id="1.10.506.10">
    <property type="entry name" value="GTPase Activation - p120gap, domain 1"/>
    <property type="match status" value="1"/>
</dbReference>
<evidence type="ECO:0000256" key="1">
    <source>
        <dbReference type="ARBA" id="ARBA00022468"/>
    </source>
</evidence>
<dbReference type="InterPro" id="IPR001936">
    <property type="entry name" value="RasGAP_dom"/>
</dbReference>
<reference evidence="3" key="1">
    <citation type="submission" date="2012-09" db="EMBL/GenBank/DDBJ databases">
        <authorList>
            <person name="Martin A.A."/>
        </authorList>
    </citation>
    <scope>NUCLEOTIDE SEQUENCE</scope>
</reference>
<dbReference type="PANTHER" id="PTHR10194">
    <property type="entry name" value="RAS GTPASE-ACTIVATING PROTEINS"/>
    <property type="match status" value="1"/>
</dbReference>
<evidence type="ECO:0000313" key="3">
    <source>
        <dbReference type="Proteomes" id="UP000035642"/>
    </source>
</evidence>
<dbReference type="SUPFAM" id="SSF48350">
    <property type="entry name" value="GTPase activation domain, GAP"/>
    <property type="match status" value="1"/>
</dbReference>
<dbReference type="InterPro" id="IPR023152">
    <property type="entry name" value="RasGAP_CS"/>
</dbReference>
<reference evidence="4" key="2">
    <citation type="submission" date="2017-02" db="UniProtKB">
        <authorList>
            <consortium name="WormBaseParasite"/>
        </authorList>
    </citation>
    <scope>IDENTIFICATION</scope>
</reference>
<accession>A0A0K0D609</accession>
<sequence length="225" mass="25863">MYQHQGSPTCFLINEERLASDCDRIEFKYLRSSLFAKSQECHVVLQRRLCPHFALPAPVLRFFFLANHTHLRDLNTLFRSHTLASKMLHELLQIYGRSYLLTTLKPVVDKVSRNSISCTLLEVAFLNQFCFADLQRERALLCYFSLVFTCITESTSRCPSSLKAVLSDLRMVVREKTGRPDVELLALSSFLIMRFFAAAVLSPKTFGIKHEQPVRSKFTTENEAC</sequence>
<keyword evidence="3" id="KW-1185">Reference proteome</keyword>
<proteinExistence type="predicted"/>
<dbReference type="WBParaSite" id="ACAC_0000550401-mRNA-1">
    <property type="protein sequence ID" value="ACAC_0000550401-mRNA-1"/>
    <property type="gene ID" value="ACAC_0000550401"/>
</dbReference>
<dbReference type="Pfam" id="PF00616">
    <property type="entry name" value="RasGAP"/>
    <property type="match status" value="1"/>
</dbReference>